<keyword evidence="4" id="KW-0732">Signal</keyword>
<dbReference type="Pfam" id="PF07602">
    <property type="entry name" value="DUF1565"/>
    <property type="match status" value="1"/>
</dbReference>
<dbReference type="InterPro" id="IPR051550">
    <property type="entry name" value="SCF-Subunits/Alg-Epimerases"/>
</dbReference>
<keyword evidence="2" id="KW-0677">Repeat</keyword>
<feature type="chain" id="PRO_5039537131" evidence="4">
    <location>
        <begin position="37"/>
        <end position="830"/>
    </location>
</feature>
<dbReference type="InterPro" id="IPR011459">
    <property type="entry name" value="DUF1565"/>
</dbReference>
<dbReference type="Gene3D" id="2.160.20.10">
    <property type="entry name" value="Single-stranded right-handed beta-helix, Pectin lyase-like"/>
    <property type="match status" value="2"/>
</dbReference>
<evidence type="ECO:0000256" key="3">
    <source>
        <dbReference type="ARBA" id="ARBA00022786"/>
    </source>
</evidence>
<protein>
    <submittedName>
        <fullName evidence="7">Parallel beta-helix repeat (Two copies)</fullName>
    </submittedName>
</protein>
<feature type="signal peptide" evidence="4">
    <location>
        <begin position="1"/>
        <end position="36"/>
    </location>
</feature>
<dbReference type="PANTHER" id="PTHR22990">
    <property type="entry name" value="F-BOX ONLY PROTEIN"/>
    <property type="match status" value="1"/>
</dbReference>
<reference evidence="7 8" key="1">
    <citation type="submission" date="2016-10" db="EMBL/GenBank/DDBJ databases">
        <authorList>
            <person name="de Groot N.N."/>
        </authorList>
    </citation>
    <scope>NUCLEOTIDE SEQUENCE [LARGE SCALE GENOMIC DNA]</scope>
    <source>
        <strain evidence="7 8">DSM 21741</strain>
    </source>
</reference>
<gene>
    <name evidence="7" type="ORF">SAMN04488543_0353</name>
</gene>
<dbReference type="SUPFAM" id="SSF51126">
    <property type="entry name" value="Pectin lyase-like"/>
    <property type="match status" value="1"/>
</dbReference>
<dbReference type="OrthoDB" id="9807425at2"/>
<dbReference type="RefSeq" id="WP_091409328.1">
    <property type="nucleotide sequence ID" value="NZ_LT629749.1"/>
</dbReference>
<dbReference type="Pfam" id="PF13229">
    <property type="entry name" value="Beta_helix"/>
    <property type="match status" value="1"/>
</dbReference>
<dbReference type="SMART" id="SM00710">
    <property type="entry name" value="PbH1"/>
    <property type="match status" value="6"/>
</dbReference>
<feature type="domain" description="DUF1565" evidence="5">
    <location>
        <begin position="299"/>
        <end position="337"/>
    </location>
</feature>
<comment type="pathway">
    <text evidence="1">Protein modification; protein ubiquitination.</text>
</comment>
<organism evidence="7 8">
    <name type="scientific">Friedmanniella luteola</name>
    <dbReference type="NCBI Taxonomy" id="546871"/>
    <lineage>
        <taxon>Bacteria</taxon>
        <taxon>Bacillati</taxon>
        <taxon>Actinomycetota</taxon>
        <taxon>Actinomycetes</taxon>
        <taxon>Propionibacteriales</taxon>
        <taxon>Nocardioidaceae</taxon>
        <taxon>Friedmanniella</taxon>
    </lineage>
</organism>
<evidence type="ECO:0000256" key="1">
    <source>
        <dbReference type="ARBA" id="ARBA00004906"/>
    </source>
</evidence>
<sequence>MPSSSTVARRRWALPVAGLASTVLASIALTAAPSLAAAATTIATDGFDRSAASGWGAAPSGGAWSVTGGASRSVAGSAATVAGVGANRSFRASLPAVKLANGTVRAAFTVPKGTQVYYSAEARRQANGTAYGSRARIDANRKLHTEVVRVAGGAATVLASKVLGTVAPGQSVTVELDVAGTSSVVVRSKAYVTGTRAPDWQARATDKAGSRIAAAGAVGVSGYVSAGQAAQTWKTLAFSALSTGSTAATPPAPPVVAPPAPPVVAKPTATPAASGKHGAAAVGSTAYPVPSNAVFVSTSGSDSASGSKSAPVRTVTKALTKVSSGRTIVIRGGTYHEYFIVPPGKAVTIQSYPNEAVWFDGSSKVSGFTASGSAWRADGYSSFDASPTYTKGAPDGTAVGWTFLNPAHPMAAHPDQVWIDGAEQKQVGALSQVKAGTFFVDRGAKRLYLGTNPAGRSVQASTLSQAISLRAPGTTIRGLGFRRYASSVPQQGVITAYYPNQKLENVEVRDSATAGVGIFKPGSSLKNVTITGSGQIGLQASYADGLTVDNLSLRNSNDQNFNPTPSAGGFKVTTTRGFTMKNSEITGTIGNQFWTDQSTYDINLTNNTITNGTRWGIVLEISSKAVIAGNVVAGNAHDGIMISNTNNVSVWNNTLVNNGRSGLAIAQDKRRITQLSVSGHDRRRAQPDMSMPWTTTNVTVGNNIFTGGTGSKSAIYLVESWDRALNAEQMATYSNGNVFSQKAVGTPKLATVWGNAGAYSTNFVKFSDYVAATGRDRNSYHHLGASPVNGSYQAVAAISSRDTTVGQPLPAAVATKVGRAAGTRHLGAWR</sequence>
<proteinExistence type="predicted"/>
<feature type="domain" description="Right handed beta helix" evidence="6">
    <location>
        <begin position="501"/>
        <end position="655"/>
    </location>
</feature>
<dbReference type="InterPro" id="IPR006626">
    <property type="entry name" value="PbH1"/>
</dbReference>
<dbReference type="NCBIfam" id="TIGR03804">
    <property type="entry name" value="para_beta_helix"/>
    <property type="match status" value="1"/>
</dbReference>
<dbReference type="InterPro" id="IPR011050">
    <property type="entry name" value="Pectin_lyase_fold/virulence"/>
</dbReference>
<dbReference type="EMBL" id="LT629749">
    <property type="protein sequence ID" value="SDR75785.1"/>
    <property type="molecule type" value="Genomic_DNA"/>
</dbReference>
<evidence type="ECO:0000313" key="7">
    <source>
        <dbReference type="EMBL" id="SDR75785.1"/>
    </source>
</evidence>
<evidence type="ECO:0000313" key="8">
    <source>
        <dbReference type="Proteomes" id="UP000199092"/>
    </source>
</evidence>
<keyword evidence="8" id="KW-1185">Reference proteome</keyword>
<dbReference type="InterPro" id="IPR012334">
    <property type="entry name" value="Pectin_lyas_fold"/>
</dbReference>
<accession>A0A1H1LP42</accession>
<dbReference type="Proteomes" id="UP000199092">
    <property type="component" value="Chromosome I"/>
</dbReference>
<dbReference type="InterPro" id="IPR039448">
    <property type="entry name" value="Beta_helix"/>
</dbReference>
<name>A0A1H1LP42_9ACTN</name>
<evidence type="ECO:0000259" key="6">
    <source>
        <dbReference type="Pfam" id="PF13229"/>
    </source>
</evidence>
<evidence type="ECO:0000256" key="2">
    <source>
        <dbReference type="ARBA" id="ARBA00022737"/>
    </source>
</evidence>
<dbReference type="STRING" id="546871.SAMN04488543_0353"/>
<evidence type="ECO:0000256" key="4">
    <source>
        <dbReference type="SAM" id="SignalP"/>
    </source>
</evidence>
<evidence type="ECO:0000259" key="5">
    <source>
        <dbReference type="Pfam" id="PF07602"/>
    </source>
</evidence>
<keyword evidence="3" id="KW-0833">Ubl conjugation pathway</keyword>
<dbReference type="PANTHER" id="PTHR22990:SF15">
    <property type="entry name" value="F-BOX ONLY PROTEIN 10"/>
    <property type="match status" value="1"/>
</dbReference>
<dbReference type="InterPro" id="IPR022441">
    <property type="entry name" value="Para_beta_helix_rpt-2"/>
</dbReference>
<dbReference type="AlphaFoldDB" id="A0A1H1LP42"/>